<comment type="caution">
    <text evidence="15">The sequence shown here is derived from an EMBL/GenBank/DDBJ whole genome shotgun (WGS) entry which is preliminary data.</text>
</comment>
<dbReference type="NCBIfam" id="TIGR00494">
    <property type="entry name" value="crcB"/>
    <property type="match status" value="1"/>
</dbReference>
<protein>
    <recommendedName>
        <fullName evidence="14">Fluoride-specific ion channel FluC</fullName>
    </recommendedName>
</protein>
<evidence type="ECO:0000256" key="4">
    <source>
        <dbReference type="ARBA" id="ARBA00022692"/>
    </source>
</evidence>
<dbReference type="OrthoDB" id="9815830at2"/>
<dbReference type="PANTHER" id="PTHR28259">
    <property type="entry name" value="FLUORIDE EXPORT PROTEIN 1-RELATED"/>
    <property type="match status" value="1"/>
</dbReference>
<evidence type="ECO:0000256" key="9">
    <source>
        <dbReference type="ARBA" id="ARBA00023136"/>
    </source>
</evidence>
<keyword evidence="6 14" id="KW-1133">Transmembrane helix</keyword>
<accession>A0A6N9Q755</accession>
<keyword evidence="7 14" id="KW-0915">Sodium</keyword>
<keyword evidence="16" id="KW-1185">Reference proteome</keyword>
<evidence type="ECO:0000256" key="2">
    <source>
        <dbReference type="ARBA" id="ARBA00022448"/>
    </source>
</evidence>
<keyword evidence="2 14" id="KW-0813">Transport</keyword>
<evidence type="ECO:0000256" key="6">
    <source>
        <dbReference type="ARBA" id="ARBA00022989"/>
    </source>
</evidence>
<dbReference type="EMBL" id="SIJB01000036">
    <property type="protein sequence ID" value="NBI30696.1"/>
    <property type="molecule type" value="Genomic_DNA"/>
</dbReference>
<dbReference type="PANTHER" id="PTHR28259:SF16">
    <property type="entry name" value="FLUORIDE-SPECIFIC ION CHANNEL FLUC 2"/>
    <property type="match status" value="1"/>
</dbReference>
<comment type="similarity">
    <text evidence="11 14">Belongs to the fluoride channel Fluc/FEX (TC 1.A.43) family.</text>
</comment>
<dbReference type="GO" id="GO:0062054">
    <property type="term" value="F:fluoride channel activity"/>
    <property type="evidence" value="ECO:0007669"/>
    <property type="project" value="UniProtKB-UniRule"/>
</dbReference>
<evidence type="ECO:0000256" key="3">
    <source>
        <dbReference type="ARBA" id="ARBA00022475"/>
    </source>
</evidence>
<dbReference type="GO" id="GO:0140114">
    <property type="term" value="P:cellular detoxification of fluoride"/>
    <property type="evidence" value="ECO:0007669"/>
    <property type="project" value="UniProtKB-UniRule"/>
</dbReference>
<keyword evidence="4 14" id="KW-0812">Transmembrane</keyword>
<evidence type="ECO:0000313" key="15">
    <source>
        <dbReference type="EMBL" id="NBI30696.1"/>
    </source>
</evidence>
<dbReference type="AlphaFoldDB" id="A0A6N9Q755"/>
<evidence type="ECO:0000256" key="13">
    <source>
        <dbReference type="ARBA" id="ARBA00049940"/>
    </source>
</evidence>
<dbReference type="Pfam" id="PF02537">
    <property type="entry name" value="CRCB"/>
    <property type="match status" value="1"/>
</dbReference>
<feature type="binding site" evidence="14">
    <location>
        <position position="74"/>
    </location>
    <ligand>
        <name>Na(+)</name>
        <dbReference type="ChEBI" id="CHEBI:29101"/>
        <note>structural</note>
    </ligand>
</feature>
<feature type="transmembrane region" description="Helical" evidence="14">
    <location>
        <begin position="6"/>
        <end position="28"/>
    </location>
</feature>
<feature type="transmembrane region" description="Helical" evidence="14">
    <location>
        <begin position="66"/>
        <end position="86"/>
    </location>
</feature>
<dbReference type="RefSeq" id="WP_160647511.1">
    <property type="nucleotide sequence ID" value="NZ_SIJB01000036.1"/>
</dbReference>
<sequence>MSLLQIYLIGVGGFLGACSRFFVSNVFIRRCSSKFPYGTLTVNLIGSFLLGVLFGCMNAGYEFFMLFFAAGFLGSFTTFSTFKVEIQKMYIDKQWKVLFLYISCSYVFGILLAYIGFLIGLK</sequence>
<evidence type="ECO:0000256" key="8">
    <source>
        <dbReference type="ARBA" id="ARBA00023065"/>
    </source>
</evidence>
<evidence type="ECO:0000256" key="5">
    <source>
        <dbReference type="ARBA" id="ARBA00022723"/>
    </source>
</evidence>
<name>A0A6N9Q755_9BACL</name>
<feature type="transmembrane region" description="Helical" evidence="14">
    <location>
        <begin position="40"/>
        <end position="60"/>
    </location>
</feature>
<evidence type="ECO:0000256" key="11">
    <source>
        <dbReference type="ARBA" id="ARBA00035120"/>
    </source>
</evidence>
<keyword evidence="10 14" id="KW-0407">Ion channel</keyword>
<evidence type="ECO:0000256" key="7">
    <source>
        <dbReference type="ARBA" id="ARBA00023053"/>
    </source>
</evidence>
<dbReference type="InterPro" id="IPR003691">
    <property type="entry name" value="FluC"/>
</dbReference>
<evidence type="ECO:0000256" key="14">
    <source>
        <dbReference type="HAMAP-Rule" id="MF_00454"/>
    </source>
</evidence>
<evidence type="ECO:0000313" key="16">
    <source>
        <dbReference type="Proteomes" id="UP000448943"/>
    </source>
</evidence>
<dbReference type="HAMAP" id="MF_00454">
    <property type="entry name" value="FluC"/>
    <property type="match status" value="1"/>
</dbReference>
<comment type="activity regulation">
    <text evidence="14">Na(+) is not transported, but it plays an essential structural role and its presence is essential for fluoride channel function.</text>
</comment>
<evidence type="ECO:0000256" key="12">
    <source>
        <dbReference type="ARBA" id="ARBA00035585"/>
    </source>
</evidence>
<keyword evidence="9 14" id="KW-0472">Membrane</keyword>
<organism evidence="15 16">
    <name type="scientific">Chengkuizengella marina</name>
    <dbReference type="NCBI Taxonomy" id="2507566"/>
    <lineage>
        <taxon>Bacteria</taxon>
        <taxon>Bacillati</taxon>
        <taxon>Bacillota</taxon>
        <taxon>Bacilli</taxon>
        <taxon>Bacillales</taxon>
        <taxon>Paenibacillaceae</taxon>
        <taxon>Chengkuizengella</taxon>
    </lineage>
</organism>
<comment type="subcellular location">
    <subcellularLocation>
        <location evidence="1 14">Cell membrane</location>
        <topology evidence="1 14">Multi-pass membrane protein</topology>
    </subcellularLocation>
</comment>
<comment type="catalytic activity">
    <reaction evidence="12">
        <text>fluoride(in) = fluoride(out)</text>
        <dbReference type="Rhea" id="RHEA:76159"/>
        <dbReference type="ChEBI" id="CHEBI:17051"/>
    </reaction>
    <physiologicalReaction direction="left-to-right" evidence="12">
        <dbReference type="Rhea" id="RHEA:76160"/>
    </physiologicalReaction>
</comment>
<proteinExistence type="inferred from homology"/>
<dbReference type="Proteomes" id="UP000448943">
    <property type="component" value="Unassembled WGS sequence"/>
</dbReference>
<reference evidence="15 16" key="1">
    <citation type="submission" date="2019-01" db="EMBL/GenBank/DDBJ databases">
        <title>Chengkuizengella sp. nov., isolated from deep-sea sediment of East Pacific Ocean.</title>
        <authorList>
            <person name="Yang J."/>
            <person name="Lai Q."/>
            <person name="Shao Z."/>
        </authorList>
    </citation>
    <scope>NUCLEOTIDE SEQUENCE [LARGE SCALE GENOMIC DNA]</scope>
    <source>
        <strain evidence="15 16">YPA3-1-1</strain>
    </source>
</reference>
<keyword evidence="8 14" id="KW-0406">Ion transport</keyword>
<evidence type="ECO:0000256" key="10">
    <source>
        <dbReference type="ARBA" id="ARBA00023303"/>
    </source>
</evidence>
<gene>
    <name evidence="14 15" type="primary">crcB</name>
    <name evidence="14" type="synonym">fluC</name>
    <name evidence="15" type="ORF">ERL59_17230</name>
</gene>
<feature type="binding site" evidence="14">
    <location>
        <position position="77"/>
    </location>
    <ligand>
        <name>Na(+)</name>
        <dbReference type="ChEBI" id="CHEBI:29101"/>
        <note>structural</note>
    </ligand>
</feature>
<dbReference type="GO" id="GO:0005886">
    <property type="term" value="C:plasma membrane"/>
    <property type="evidence" value="ECO:0007669"/>
    <property type="project" value="UniProtKB-SubCell"/>
</dbReference>
<dbReference type="GO" id="GO:0046872">
    <property type="term" value="F:metal ion binding"/>
    <property type="evidence" value="ECO:0007669"/>
    <property type="project" value="UniProtKB-KW"/>
</dbReference>
<keyword evidence="5 14" id="KW-0479">Metal-binding</keyword>
<comment type="function">
    <text evidence="13 14">Fluoride-specific ion channel. Important for reducing fluoride concentration in the cell, thus reducing its toxicity.</text>
</comment>
<feature type="transmembrane region" description="Helical" evidence="14">
    <location>
        <begin position="98"/>
        <end position="121"/>
    </location>
</feature>
<keyword evidence="3 14" id="KW-1003">Cell membrane</keyword>
<evidence type="ECO:0000256" key="1">
    <source>
        <dbReference type="ARBA" id="ARBA00004651"/>
    </source>
</evidence>